<dbReference type="PANTHER" id="PTHR30482">
    <property type="entry name" value="HIGH-AFFINITY BRANCHED-CHAIN AMINO ACID TRANSPORT SYSTEM PERMEASE"/>
    <property type="match status" value="1"/>
</dbReference>
<dbReference type="Pfam" id="PF02653">
    <property type="entry name" value="BPD_transp_2"/>
    <property type="match status" value="1"/>
</dbReference>
<evidence type="ECO:0000256" key="3">
    <source>
        <dbReference type="ARBA" id="ARBA00022692"/>
    </source>
</evidence>
<dbReference type="AlphaFoldDB" id="A0A916RXB8"/>
<dbReference type="CDD" id="cd06581">
    <property type="entry name" value="TM_PBP1_LivM_like"/>
    <property type="match status" value="1"/>
</dbReference>
<keyword evidence="3 6" id="KW-0812">Transmembrane</keyword>
<feature type="transmembrane region" description="Helical" evidence="6">
    <location>
        <begin position="45"/>
        <end position="64"/>
    </location>
</feature>
<feature type="transmembrane region" description="Helical" evidence="6">
    <location>
        <begin position="228"/>
        <end position="246"/>
    </location>
</feature>
<reference evidence="7" key="2">
    <citation type="submission" date="2020-09" db="EMBL/GenBank/DDBJ databases">
        <authorList>
            <person name="Sun Q."/>
            <person name="Zhou Y."/>
        </authorList>
    </citation>
    <scope>NUCLEOTIDE SEQUENCE</scope>
    <source>
        <strain evidence="7">CGMCC 1.15320</strain>
    </source>
</reference>
<keyword evidence="4 6" id="KW-1133">Transmembrane helix</keyword>
<feature type="transmembrane region" description="Helical" evidence="6">
    <location>
        <begin position="308"/>
        <end position="332"/>
    </location>
</feature>
<feature type="transmembrane region" description="Helical" evidence="6">
    <location>
        <begin position="96"/>
        <end position="120"/>
    </location>
</feature>
<evidence type="ECO:0000256" key="2">
    <source>
        <dbReference type="ARBA" id="ARBA00022475"/>
    </source>
</evidence>
<feature type="transmembrane region" description="Helical" evidence="6">
    <location>
        <begin position="178"/>
        <end position="197"/>
    </location>
</feature>
<name>A0A916RXB8_9HYPH</name>
<dbReference type="GO" id="GO:0005886">
    <property type="term" value="C:plasma membrane"/>
    <property type="evidence" value="ECO:0007669"/>
    <property type="project" value="UniProtKB-SubCell"/>
</dbReference>
<protein>
    <submittedName>
        <fullName evidence="7">Branched-chain amino acid ABC transporter permease</fullName>
    </submittedName>
</protein>
<dbReference type="GO" id="GO:0015658">
    <property type="term" value="F:branched-chain amino acid transmembrane transporter activity"/>
    <property type="evidence" value="ECO:0007669"/>
    <property type="project" value="InterPro"/>
</dbReference>
<feature type="transmembrane region" description="Helical" evidence="6">
    <location>
        <begin position="127"/>
        <end position="144"/>
    </location>
</feature>
<keyword evidence="8" id="KW-1185">Reference proteome</keyword>
<evidence type="ECO:0000313" key="7">
    <source>
        <dbReference type="EMBL" id="GGA75368.1"/>
    </source>
</evidence>
<evidence type="ECO:0000313" key="8">
    <source>
        <dbReference type="Proteomes" id="UP000636264"/>
    </source>
</evidence>
<feature type="transmembrane region" description="Helical" evidence="6">
    <location>
        <begin position="71"/>
        <end position="90"/>
    </location>
</feature>
<evidence type="ECO:0000256" key="4">
    <source>
        <dbReference type="ARBA" id="ARBA00022989"/>
    </source>
</evidence>
<evidence type="ECO:0000256" key="6">
    <source>
        <dbReference type="SAM" id="Phobius"/>
    </source>
</evidence>
<evidence type="ECO:0000256" key="5">
    <source>
        <dbReference type="ARBA" id="ARBA00023136"/>
    </source>
</evidence>
<feature type="transmembrane region" description="Helical" evidence="6">
    <location>
        <begin position="266"/>
        <end position="287"/>
    </location>
</feature>
<keyword evidence="2" id="KW-1003">Cell membrane</keyword>
<dbReference type="InterPro" id="IPR001851">
    <property type="entry name" value="ABC_transp_permease"/>
</dbReference>
<dbReference type="PANTHER" id="PTHR30482:SF17">
    <property type="entry name" value="ABC TRANSPORTER ATP-BINDING PROTEIN"/>
    <property type="match status" value="1"/>
</dbReference>
<dbReference type="Proteomes" id="UP000636264">
    <property type="component" value="Unassembled WGS sequence"/>
</dbReference>
<comment type="caution">
    <text evidence="7">The sequence shown here is derived from an EMBL/GenBank/DDBJ whole genome shotgun (WGS) entry which is preliminary data.</text>
</comment>
<comment type="subcellular location">
    <subcellularLocation>
        <location evidence="1">Cell membrane</location>
        <topology evidence="1">Multi-pass membrane protein</topology>
    </subcellularLocation>
</comment>
<sequence length="338" mass="36481">MSSSVAERHSGREQALTLSQINRVLFVAAAVIIAAMPYLTNSGLLYLVGTTLILAVYSVGWNFLFSWAGLASFGSGGLFCIGAYVSAVALRAGWEQYFLLVIVVATLAGAAVAFLVGFVALRRTSGIFLAILTLSLAELLRHTLMHTRWLGSEDGLPNITRPTVSFIFFELNLKSGPAYYWFICAFAVVMLGICWWLSHGPLGRRLQAVRYDIERASFVGIDVHRNRLLAFVISGAVAACAGAVYAPWAQIVTPELSGMIRSTQPILFTLLGGLHSFWGPVVGAFAFMGIDYATRTLIGIQEIITGGILLGVILVFRGGIVGSWNALLARIFPGRGEQ</sequence>
<organism evidence="7 8">
    <name type="scientific">Nitratireductor aestuarii</name>
    <dbReference type="NCBI Taxonomy" id="1735103"/>
    <lineage>
        <taxon>Bacteria</taxon>
        <taxon>Pseudomonadati</taxon>
        <taxon>Pseudomonadota</taxon>
        <taxon>Alphaproteobacteria</taxon>
        <taxon>Hyphomicrobiales</taxon>
        <taxon>Phyllobacteriaceae</taxon>
        <taxon>Nitratireductor</taxon>
    </lineage>
</organism>
<dbReference type="InterPro" id="IPR043428">
    <property type="entry name" value="LivM-like"/>
</dbReference>
<accession>A0A916RXB8</accession>
<reference evidence="7" key="1">
    <citation type="journal article" date="2014" name="Int. J. Syst. Evol. Microbiol.">
        <title>Complete genome sequence of Corynebacterium casei LMG S-19264T (=DSM 44701T), isolated from a smear-ripened cheese.</title>
        <authorList>
            <consortium name="US DOE Joint Genome Institute (JGI-PGF)"/>
            <person name="Walter F."/>
            <person name="Albersmeier A."/>
            <person name="Kalinowski J."/>
            <person name="Ruckert C."/>
        </authorList>
    </citation>
    <scope>NUCLEOTIDE SEQUENCE</scope>
    <source>
        <strain evidence="7">CGMCC 1.15320</strain>
    </source>
</reference>
<dbReference type="RefSeq" id="WP_188722079.1">
    <property type="nucleotide sequence ID" value="NZ_BMIF01000010.1"/>
</dbReference>
<keyword evidence="5 6" id="KW-0472">Membrane</keyword>
<feature type="transmembrane region" description="Helical" evidence="6">
    <location>
        <begin position="21"/>
        <end position="39"/>
    </location>
</feature>
<evidence type="ECO:0000256" key="1">
    <source>
        <dbReference type="ARBA" id="ARBA00004651"/>
    </source>
</evidence>
<proteinExistence type="predicted"/>
<gene>
    <name evidence="7" type="ORF">GCM10011385_31740</name>
</gene>
<dbReference type="EMBL" id="BMIF01000010">
    <property type="protein sequence ID" value="GGA75368.1"/>
    <property type="molecule type" value="Genomic_DNA"/>
</dbReference>